<dbReference type="Proteomes" id="UP001073053">
    <property type="component" value="Unassembled WGS sequence"/>
</dbReference>
<protein>
    <submittedName>
        <fullName evidence="6">LysR family transcriptional regulator</fullName>
    </submittedName>
</protein>
<dbReference type="Gene3D" id="3.40.190.290">
    <property type="match status" value="1"/>
</dbReference>
<dbReference type="Pfam" id="PF03466">
    <property type="entry name" value="LysR_substrate"/>
    <property type="match status" value="1"/>
</dbReference>
<keyword evidence="4" id="KW-0804">Transcription</keyword>
<dbReference type="GO" id="GO:0003700">
    <property type="term" value="F:DNA-binding transcription factor activity"/>
    <property type="evidence" value="ECO:0007669"/>
    <property type="project" value="InterPro"/>
</dbReference>
<gene>
    <name evidence="6" type="ORF">MOF03_00225</name>
</gene>
<dbReference type="InterPro" id="IPR050950">
    <property type="entry name" value="HTH-type_LysR_regulators"/>
</dbReference>
<keyword evidence="3" id="KW-0238">DNA-binding</keyword>
<dbReference type="InterPro" id="IPR036388">
    <property type="entry name" value="WH-like_DNA-bd_sf"/>
</dbReference>
<feature type="domain" description="HTH lysR-type" evidence="5">
    <location>
        <begin position="1"/>
        <end position="58"/>
    </location>
</feature>
<dbReference type="SUPFAM" id="SSF46785">
    <property type="entry name" value="Winged helix' DNA-binding domain"/>
    <property type="match status" value="1"/>
</dbReference>
<dbReference type="RefSeq" id="WP_268496311.1">
    <property type="nucleotide sequence ID" value="NZ_JALAVZ010000002.1"/>
</dbReference>
<dbReference type="InterPro" id="IPR005119">
    <property type="entry name" value="LysR_subst-bd"/>
</dbReference>
<evidence type="ECO:0000256" key="3">
    <source>
        <dbReference type="ARBA" id="ARBA00023125"/>
    </source>
</evidence>
<dbReference type="CDD" id="cd08434">
    <property type="entry name" value="PBP2_GltC_like"/>
    <property type="match status" value="1"/>
</dbReference>
<dbReference type="PANTHER" id="PTHR30419">
    <property type="entry name" value="HTH-TYPE TRANSCRIPTIONAL REGULATOR YBHD"/>
    <property type="match status" value="1"/>
</dbReference>
<dbReference type="GO" id="GO:0005829">
    <property type="term" value="C:cytosol"/>
    <property type="evidence" value="ECO:0007669"/>
    <property type="project" value="TreeGrafter"/>
</dbReference>
<dbReference type="AlphaFoldDB" id="A0A9Q4EFX3"/>
<evidence type="ECO:0000259" key="5">
    <source>
        <dbReference type="PROSITE" id="PS50931"/>
    </source>
</evidence>
<dbReference type="Pfam" id="PF00126">
    <property type="entry name" value="HTH_1"/>
    <property type="match status" value="1"/>
</dbReference>
<reference evidence="6" key="1">
    <citation type="submission" date="2022-02" db="EMBL/GenBank/DDBJ databases">
        <title>Crop Bioprotection Bacillus Genome Sequencing.</title>
        <authorList>
            <person name="Dunlap C."/>
        </authorList>
    </citation>
    <scope>NUCLEOTIDE SEQUENCE</scope>
    <source>
        <strain evidence="6">EC49O2N-C10</strain>
    </source>
</reference>
<dbReference type="PROSITE" id="PS50931">
    <property type="entry name" value="HTH_LYSR"/>
    <property type="match status" value="1"/>
</dbReference>
<evidence type="ECO:0000256" key="1">
    <source>
        <dbReference type="ARBA" id="ARBA00009437"/>
    </source>
</evidence>
<name>A0A9Q4EFX3_9BACI</name>
<dbReference type="GO" id="GO:0003677">
    <property type="term" value="F:DNA binding"/>
    <property type="evidence" value="ECO:0007669"/>
    <property type="project" value="UniProtKB-KW"/>
</dbReference>
<organism evidence="6 7">
    <name type="scientific">Bacillus halotolerans</name>
    <dbReference type="NCBI Taxonomy" id="260554"/>
    <lineage>
        <taxon>Bacteria</taxon>
        <taxon>Bacillati</taxon>
        <taxon>Bacillota</taxon>
        <taxon>Bacilli</taxon>
        <taxon>Bacillales</taxon>
        <taxon>Bacillaceae</taxon>
        <taxon>Bacillus</taxon>
    </lineage>
</organism>
<evidence type="ECO:0000256" key="4">
    <source>
        <dbReference type="ARBA" id="ARBA00023163"/>
    </source>
</evidence>
<dbReference type="SUPFAM" id="SSF53850">
    <property type="entry name" value="Periplasmic binding protein-like II"/>
    <property type="match status" value="1"/>
</dbReference>
<dbReference type="PRINTS" id="PR00039">
    <property type="entry name" value="HTHLYSR"/>
</dbReference>
<evidence type="ECO:0000313" key="6">
    <source>
        <dbReference type="EMBL" id="MCY9183091.1"/>
    </source>
</evidence>
<dbReference type="FunFam" id="1.10.10.10:FF:000001">
    <property type="entry name" value="LysR family transcriptional regulator"/>
    <property type="match status" value="1"/>
</dbReference>
<comment type="similarity">
    <text evidence="1">Belongs to the LysR transcriptional regulatory family.</text>
</comment>
<keyword evidence="2" id="KW-0805">Transcription regulation</keyword>
<dbReference type="InterPro" id="IPR036390">
    <property type="entry name" value="WH_DNA-bd_sf"/>
</dbReference>
<dbReference type="InterPro" id="IPR000847">
    <property type="entry name" value="LysR_HTH_N"/>
</dbReference>
<dbReference type="Gene3D" id="1.10.10.10">
    <property type="entry name" value="Winged helix-like DNA-binding domain superfamily/Winged helix DNA-binding domain"/>
    <property type="match status" value="1"/>
</dbReference>
<accession>A0A9Q4EFX3</accession>
<dbReference type="EMBL" id="JALAWA010000001">
    <property type="protein sequence ID" value="MCY9183091.1"/>
    <property type="molecule type" value="Genomic_DNA"/>
</dbReference>
<proteinExistence type="inferred from homology"/>
<sequence length="298" mass="34205">MEWEQFEYFQTLARMEHVTKAAQSLSITQPALSRSIARLEHHLGVTLFDRQGRSIKLNKYGEIFLRRVHAMMKEYTEGKEEIQALLQPDQGEVSLGFLHTLGTTLVPDLIGSFQQKYPDITFQLKQNHSYWLLERLKSGDLDLCLLASIKPEKLIRWIQLWSEELFVFVPNNHPLSHRESIALTEVADERFILLKKGYALRMTVDELFEKADIQPNIMFEGEEAATAAGFVAAGLGISILPDLKGLDQSKITKIRVSWPECQRVIGIAWIEGRFLSPVAETFKQYVISYFSDKEEDQS</sequence>
<comment type="caution">
    <text evidence="6">The sequence shown here is derived from an EMBL/GenBank/DDBJ whole genome shotgun (WGS) entry which is preliminary data.</text>
</comment>
<evidence type="ECO:0000256" key="2">
    <source>
        <dbReference type="ARBA" id="ARBA00023015"/>
    </source>
</evidence>
<dbReference type="PANTHER" id="PTHR30419:SF28">
    <property type="entry name" value="HTH-TYPE TRANSCRIPTIONAL REGULATOR BSDA"/>
    <property type="match status" value="1"/>
</dbReference>
<evidence type="ECO:0000313" key="7">
    <source>
        <dbReference type="Proteomes" id="UP001073053"/>
    </source>
</evidence>